<evidence type="ECO:0000256" key="1">
    <source>
        <dbReference type="SAM" id="MobiDB-lite"/>
    </source>
</evidence>
<gene>
    <name evidence="2" type="ORF">M0654_06900</name>
</gene>
<accession>A0ABT0IPC8</accession>
<feature type="region of interest" description="Disordered" evidence="1">
    <location>
        <begin position="41"/>
        <end position="78"/>
    </location>
</feature>
<proteinExistence type="predicted"/>
<sequence>MSDNSSKTVTARFETRAAAELAVEHLAQDHGIDRADIFVQPVGAENTSGTSPNGSDAPSVRDETRHDGANQGEIEVSADVPANEVAAVQRIFGDIGALHVSAG</sequence>
<evidence type="ECO:0000313" key="3">
    <source>
        <dbReference type="Proteomes" id="UP001202827"/>
    </source>
</evidence>
<feature type="compositionally biased region" description="Basic and acidic residues" evidence="1">
    <location>
        <begin position="59"/>
        <end position="68"/>
    </location>
</feature>
<feature type="compositionally biased region" description="Polar residues" evidence="1">
    <location>
        <begin position="45"/>
        <end position="56"/>
    </location>
</feature>
<reference evidence="2 3" key="1">
    <citation type="submission" date="2022-04" db="EMBL/GenBank/DDBJ databases">
        <title>Rhizobium coralii sp. nov., isolated from coral Turbinaria peltata.</title>
        <authorList>
            <person name="Sun H."/>
        </authorList>
    </citation>
    <scope>NUCLEOTIDE SEQUENCE [LARGE SCALE GENOMIC DNA]</scope>
    <source>
        <strain evidence="2 3">NTR19</strain>
    </source>
</reference>
<dbReference type="RefSeq" id="WP_248682431.1">
    <property type="nucleotide sequence ID" value="NZ_JALPRY010000008.1"/>
</dbReference>
<dbReference type="Proteomes" id="UP001202827">
    <property type="component" value="Unassembled WGS sequence"/>
</dbReference>
<comment type="caution">
    <text evidence="2">The sequence shown here is derived from an EMBL/GenBank/DDBJ whole genome shotgun (WGS) entry which is preliminary data.</text>
</comment>
<keyword evidence="3" id="KW-1185">Reference proteome</keyword>
<evidence type="ECO:0000313" key="2">
    <source>
        <dbReference type="EMBL" id="MCK8779713.1"/>
    </source>
</evidence>
<dbReference type="EMBL" id="JALPRY010000008">
    <property type="protein sequence ID" value="MCK8779713.1"/>
    <property type="molecule type" value="Genomic_DNA"/>
</dbReference>
<organism evidence="2 3">
    <name type="scientific">Neorhizobium turbinariae</name>
    <dbReference type="NCBI Taxonomy" id="2937795"/>
    <lineage>
        <taxon>Bacteria</taxon>
        <taxon>Pseudomonadati</taxon>
        <taxon>Pseudomonadota</taxon>
        <taxon>Alphaproteobacteria</taxon>
        <taxon>Hyphomicrobiales</taxon>
        <taxon>Rhizobiaceae</taxon>
        <taxon>Rhizobium/Agrobacterium group</taxon>
        <taxon>Neorhizobium</taxon>
    </lineage>
</organism>
<protein>
    <submittedName>
        <fullName evidence="2">Uncharacterized protein</fullName>
    </submittedName>
</protein>
<name>A0ABT0IPC8_9HYPH</name>